<proteinExistence type="predicted"/>
<accession>A0AAW3RII6</accession>
<protein>
    <submittedName>
        <fullName evidence="1">Uncharacterized protein</fullName>
    </submittedName>
</protein>
<comment type="caution">
    <text evidence="1">The sequence shown here is derived from an EMBL/GenBank/DDBJ whole genome shotgun (WGS) entry which is preliminary data.</text>
</comment>
<dbReference type="Proteomes" id="UP000076872">
    <property type="component" value="Unassembled WGS sequence"/>
</dbReference>
<evidence type="ECO:0000313" key="1">
    <source>
        <dbReference type="EMBL" id="KZV02884.1"/>
    </source>
</evidence>
<reference evidence="1 2" key="1">
    <citation type="submission" date="2016-03" db="EMBL/GenBank/DDBJ databases">
        <title>Comparative genomics of 54 Lactobacillus plantarum strains reveals genomic uncoupling from niche constraints.</title>
        <authorList>
            <person name="Martino M.E."/>
        </authorList>
    </citation>
    <scope>NUCLEOTIDE SEQUENCE [LARGE SCALE GENOMIC DNA]</scope>
    <source>
        <strain evidence="1 2">NAB2</strain>
    </source>
</reference>
<gene>
    <name evidence="1" type="ORF">NAB2_1720</name>
</gene>
<dbReference type="AlphaFoldDB" id="A0AAW3RII6"/>
<dbReference type="EMBL" id="LUXO01000028">
    <property type="protein sequence ID" value="KZV02884.1"/>
    <property type="molecule type" value="Genomic_DNA"/>
</dbReference>
<organism evidence="1 2">
    <name type="scientific">Lactiplantibacillus plantarum</name>
    <name type="common">Lactobacillus plantarum</name>
    <dbReference type="NCBI Taxonomy" id="1590"/>
    <lineage>
        <taxon>Bacteria</taxon>
        <taxon>Bacillati</taxon>
        <taxon>Bacillota</taxon>
        <taxon>Bacilli</taxon>
        <taxon>Lactobacillales</taxon>
        <taxon>Lactobacillaceae</taxon>
        <taxon>Lactiplantibacillus</taxon>
    </lineage>
</organism>
<name>A0AAW3RII6_LACPN</name>
<sequence length="42" mass="4865">MRSNQLTDNLKALYAQFEKDGQMDIRVFVIIMTGLLKVNSDF</sequence>
<evidence type="ECO:0000313" key="2">
    <source>
        <dbReference type="Proteomes" id="UP000076872"/>
    </source>
</evidence>